<dbReference type="InterPro" id="IPR032183">
    <property type="entry name" value="PKD-like"/>
</dbReference>
<evidence type="ECO:0000256" key="1">
    <source>
        <dbReference type="SAM" id="SignalP"/>
    </source>
</evidence>
<keyword evidence="3" id="KW-1185">Reference proteome</keyword>
<protein>
    <recommendedName>
        <fullName evidence="4">PKD-like family protein</fullName>
    </recommendedName>
</protein>
<name>A0A4U1CLL2_9SPHI</name>
<keyword evidence="1" id="KW-0732">Signal</keyword>
<proteinExistence type="predicted"/>
<feature type="signal peptide" evidence="1">
    <location>
        <begin position="1"/>
        <end position="20"/>
    </location>
</feature>
<accession>A0A4U1CLL2</accession>
<feature type="chain" id="PRO_5020372284" description="PKD-like family protein" evidence="1">
    <location>
        <begin position="21"/>
        <end position="509"/>
    </location>
</feature>
<reference evidence="2 3" key="1">
    <citation type="submission" date="2019-04" db="EMBL/GenBank/DDBJ databases">
        <title>Pedobacter sp. RP-3-15 sp. nov., isolated from Arctic soil.</title>
        <authorList>
            <person name="Dahal R.H."/>
            <person name="Kim D.-U."/>
        </authorList>
    </citation>
    <scope>NUCLEOTIDE SEQUENCE [LARGE SCALE GENOMIC DNA]</scope>
    <source>
        <strain evidence="2 3">RP-3-15</strain>
    </source>
</reference>
<dbReference type="Pfam" id="PF16407">
    <property type="entry name" value="PKD_2"/>
    <property type="match status" value="1"/>
</dbReference>
<dbReference type="Proteomes" id="UP000307244">
    <property type="component" value="Unassembled WGS sequence"/>
</dbReference>
<evidence type="ECO:0000313" key="3">
    <source>
        <dbReference type="Proteomes" id="UP000307244"/>
    </source>
</evidence>
<evidence type="ECO:0000313" key="2">
    <source>
        <dbReference type="EMBL" id="TKC07436.1"/>
    </source>
</evidence>
<evidence type="ECO:0008006" key="4">
    <source>
        <dbReference type="Google" id="ProtNLM"/>
    </source>
</evidence>
<dbReference type="RefSeq" id="WP_136835724.1">
    <property type="nucleotide sequence ID" value="NZ_SWBQ01000002.1"/>
</dbReference>
<sequence>MKNIYSALTLGLTLLMFSCAKDKSNYDYAPNEKITVTGLEAGYSPISEKDRLVIEPTATSTDPNAKFEYLWGIYETNVQGSAPVLDTIGRTQKLDYLVKQPAKGWVLVLRVKNTNTQYTQYFTATVNVVTQFTRGWYVAKDDGTQADLDLFLTPTAITPNGKIENVYSMINGKKLQGKGLIMNFFSSYKSMATGVLGNTRAFIVATENDASAININTMKELRGFNSLFYQAPAVKAPGSVFLGSSAVYLVNNGQCHSIYSMSANTGQFGVAKIKNDLNTPYSLSKYFLTSSFADPFFFDETSSSFIAATATGAVMTSVSDAPDKDGKKETDMPANNNNKKMLYMGYKTSSLGYAVFQDKTVSSLKILSAVTPNRTAFKMLNDTLLTTSKIYNATRFALLDGDENMIYFVLGNEIWSRNLSNKFEQLQYTVPAGEEVTFVRHRKSTEAGYAYNYVMVGTKSGSNYKVRMFTKSSGNLSVTPAFILEGAGIVRDVMYMAPSVSEYTYSNSY</sequence>
<comment type="caution">
    <text evidence="2">The sequence shown here is derived from an EMBL/GenBank/DDBJ whole genome shotgun (WGS) entry which is preliminary data.</text>
</comment>
<gene>
    <name evidence="2" type="ORF">FA047_09320</name>
</gene>
<dbReference type="AlphaFoldDB" id="A0A4U1CLL2"/>
<dbReference type="OrthoDB" id="1061929at2"/>
<organism evidence="2 3">
    <name type="scientific">Pedobacter frigoris</name>
    <dbReference type="NCBI Taxonomy" id="2571272"/>
    <lineage>
        <taxon>Bacteria</taxon>
        <taxon>Pseudomonadati</taxon>
        <taxon>Bacteroidota</taxon>
        <taxon>Sphingobacteriia</taxon>
        <taxon>Sphingobacteriales</taxon>
        <taxon>Sphingobacteriaceae</taxon>
        <taxon>Pedobacter</taxon>
    </lineage>
</organism>
<dbReference type="PROSITE" id="PS51257">
    <property type="entry name" value="PROKAR_LIPOPROTEIN"/>
    <property type="match status" value="1"/>
</dbReference>
<dbReference type="EMBL" id="SWBQ01000002">
    <property type="protein sequence ID" value="TKC07436.1"/>
    <property type="molecule type" value="Genomic_DNA"/>
</dbReference>